<sequence>MPLLVAPALPAGSLAAQEQPHLPVRPGLALRPWRDDDAPAVRAAFDCPVIQRWHVRRLDSDDEALSWTAQWAGRWRDESAASWAVVAADDRPVGQVGLRDVLLTEASAQVSYWVVPTARGRGVATEALLALTRWSFTRGGFHRLALEHSTGNEASCRVAGRAGFTEEGVARLSVRHADGWHDMHRHARLATSMESGADRDGGGGSVGVGDPDLGGGRGQERRVTTGVRPLAVADPVAQRRPLGGDDDALVVRQP</sequence>
<feature type="region of interest" description="Disordered" evidence="1">
    <location>
        <begin position="194"/>
        <end position="254"/>
    </location>
</feature>
<dbReference type="InterPro" id="IPR000182">
    <property type="entry name" value="GNAT_dom"/>
</dbReference>
<dbReference type="PANTHER" id="PTHR43441:SF10">
    <property type="entry name" value="ACETYLTRANSFERASE"/>
    <property type="match status" value="1"/>
</dbReference>
<protein>
    <submittedName>
        <fullName evidence="3">Ribosomal-protein-alanine N-acetyltransferase</fullName>
    </submittedName>
</protein>
<dbReference type="SUPFAM" id="SSF55729">
    <property type="entry name" value="Acyl-CoA N-acyltransferases (Nat)"/>
    <property type="match status" value="1"/>
</dbReference>
<gene>
    <name evidence="3" type="ORF">LAH08_04847</name>
    <name evidence="4" type="ORF">MED15_03710</name>
</gene>
<dbReference type="RefSeq" id="WP_112586933.1">
    <property type="nucleotide sequence ID" value="NZ_PYAA01000033.1"/>
</dbReference>
<dbReference type="Gene3D" id="3.40.630.30">
    <property type="match status" value="1"/>
</dbReference>
<keyword evidence="3" id="KW-0808">Transferase</keyword>
<dbReference type="GO" id="GO:1990189">
    <property type="term" value="F:protein N-terminal-serine acetyltransferase activity"/>
    <property type="evidence" value="ECO:0007669"/>
    <property type="project" value="TreeGrafter"/>
</dbReference>
<reference evidence="5 6" key="1">
    <citation type="submission" date="2018-03" db="EMBL/GenBank/DDBJ databases">
        <title>Defining the species Micromonospora saelicesensis and Micromonospora noduli under the framework of genomics.</title>
        <authorList>
            <person name="Riesco R."/>
            <person name="Trujillo M.E."/>
        </authorList>
    </citation>
    <scope>NUCLEOTIDE SEQUENCE [LARGE SCALE GENOMIC DNA]</scope>
    <source>
        <strain evidence="3 5">LAH08</strain>
        <strain evidence="4 6">MED15</strain>
    </source>
</reference>
<proteinExistence type="predicted"/>
<evidence type="ECO:0000259" key="2">
    <source>
        <dbReference type="PROSITE" id="PS51186"/>
    </source>
</evidence>
<dbReference type="PANTHER" id="PTHR43441">
    <property type="entry name" value="RIBOSOMAL-PROTEIN-SERINE ACETYLTRANSFERASE"/>
    <property type="match status" value="1"/>
</dbReference>
<feature type="domain" description="N-acetyltransferase" evidence="2">
    <location>
        <begin position="28"/>
        <end position="194"/>
    </location>
</feature>
<organism evidence="3 5">
    <name type="scientific">Micromonospora noduli</name>
    <dbReference type="NCBI Taxonomy" id="709876"/>
    <lineage>
        <taxon>Bacteria</taxon>
        <taxon>Bacillati</taxon>
        <taxon>Actinomycetota</taxon>
        <taxon>Actinomycetes</taxon>
        <taxon>Micromonosporales</taxon>
        <taxon>Micromonosporaceae</taxon>
        <taxon>Micromonospora</taxon>
    </lineage>
</organism>
<dbReference type="Proteomes" id="UP000248966">
    <property type="component" value="Unassembled WGS sequence"/>
</dbReference>
<feature type="compositionally biased region" description="Gly residues" evidence="1">
    <location>
        <begin position="202"/>
        <end position="217"/>
    </location>
</feature>
<evidence type="ECO:0000313" key="6">
    <source>
        <dbReference type="Proteomes" id="UP000249045"/>
    </source>
</evidence>
<dbReference type="EMBL" id="PYAA01000033">
    <property type="protein sequence ID" value="RAN96105.1"/>
    <property type="molecule type" value="Genomic_DNA"/>
</dbReference>
<dbReference type="AlphaFoldDB" id="A0A328MV87"/>
<comment type="caution">
    <text evidence="3">The sequence shown here is derived from an EMBL/GenBank/DDBJ whole genome shotgun (WGS) entry which is preliminary data.</text>
</comment>
<dbReference type="Proteomes" id="UP000249045">
    <property type="component" value="Unassembled WGS sequence"/>
</dbReference>
<name>A0A328MV87_9ACTN</name>
<evidence type="ECO:0000313" key="3">
    <source>
        <dbReference type="EMBL" id="RAN96105.1"/>
    </source>
</evidence>
<evidence type="ECO:0000313" key="4">
    <source>
        <dbReference type="EMBL" id="RAO16662.1"/>
    </source>
</evidence>
<keyword evidence="6" id="KW-1185">Reference proteome</keyword>
<dbReference type="InterPro" id="IPR016181">
    <property type="entry name" value="Acyl_CoA_acyltransferase"/>
</dbReference>
<dbReference type="EMBL" id="PYAC01000016">
    <property type="protein sequence ID" value="RAO16662.1"/>
    <property type="molecule type" value="Genomic_DNA"/>
</dbReference>
<accession>A0A328MV87</accession>
<dbReference type="GO" id="GO:0005737">
    <property type="term" value="C:cytoplasm"/>
    <property type="evidence" value="ECO:0007669"/>
    <property type="project" value="TreeGrafter"/>
</dbReference>
<dbReference type="InterPro" id="IPR051908">
    <property type="entry name" value="Ribosomal_N-acetyltransferase"/>
</dbReference>
<evidence type="ECO:0000256" key="1">
    <source>
        <dbReference type="SAM" id="MobiDB-lite"/>
    </source>
</evidence>
<evidence type="ECO:0000313" key="5">
    <source>
        <dbReference type="Proteomes" id="UP000248966"/>
    </source>
</evidence>
<dbReference type="GO" id="GO:0008999">
    <property type="term" value="F:protein-N-terminal-alanine acetyltransferase activity"/>
    <property type="evidence" value="ECO:0007669"/>
    <property type="project" value="TreeGrafter"/>
</dbReference>
<dbReference type="Pfam" id="PF13302">
    <property type="entry name" value="Acetyltransf_3"/>
    <property type="match status" value="1"/>
</dbReference>
<dbReference type="PROSITE" id="PS51186">
    <property type="entry name" value="GNAT"/>
    <property type="match status" value="1"/>
</dbReference>